<protein>
    <recommendedName>
        <fullName evidence="3">DSBA-like thioredoxin domain-containing protein</fullName>
    </recommendedName>
</protein>
<dbReference type="SUPFAM" id="SSF52833">
    <property type="entry name" value="Thioredoxin-like"/>
    <property type="match status" value="1"/>
</dbReference>
<dbReference type="RefSeq" id="WP_067308267.1">
    <property type="nucleotide sequence ID" value="NZ_LRMV01000062.1"/>
</dbReference>
<dbReference type="OrthoDB" id="4125991at2"/>
<gene>
    <name evidence="1" type="ORF">GA0070623_5690</name>
</gene>
<dbReference type="AlphaFoldDB" id="A0A120F8R1"/>
<name>A0A120F8R1_9ACTN</name>
<dbReference type="Gene3D" id="3.40.30.10">
    <property type="entry name" value="Glutaredoxin"/>
    <property type="match status" value="1"/>
</dbReference>
<reference evidence="2" key="1">
    <citation type="submission" date="2016-06" db="EMBL/GenBank/DDBJ databases">
        <authorList>
            <person name="Varghese N."/>
            <person name="Submissions Spin"/>
        </authorList>
    </citation>
    <scope>NUCLEOTIDE SEQUENCE [LARGE SCALE GENOMIC DNA]</scope>
    <source>
        <strain evidence="2">DSM 44983</strain>
    </source>
</reference>
<dbReference type="EMBL" id="LT607752">
    <property type="protein sequence ID" value="SCG81316.1"/>
    <property type="molecule type" value="Genomic_DNA"/>
</dbReference>
<sequence>MDATFFFDPACPWTWRASRWLVTVAEARDLTIEWRAFSLSILNAGRIPPQFAEPMAASARALRLVEALRADGRGADAGRFYTELGVSTHDAGTSLSADLVDAAVKAAGVQDAAPALDDARWDAAVRESHELAYSSAGPDIGAPVLMVPGAERGIHGPILTEVPALDDALTIWDSLLPLLRMPAFHEIKRGRR</sequence>
<dbReference type="Proteomes" id="UP000198226">
    <property type="component" value="Chromosome I"/>
</dbReference>
<dbReference type="InterPro" id="IPR036249">
    <property type="entry name" value="Thioredoxin-like_sf"/>
</dbReference>
<dbReference type="InterPro" id="IPR053977">
    <property type="entry name" value="Rv2466c-like"/>
</dbReference>
<evidence type="ECO:0000313" key="2">
    <source>
        <dbReference type="Proteomes" id="UP000198226"/>
    </source>
</evidence>
<dbReference type="CDD" id="cd02972">
    <property type="entry name" value="DsbA_family"/>
    <property type="match status" value="1"/>
</dbReference>
<accession>A0A120F8R1</accession>
<evidence type="ECO:0008006" key="3">
    <source>
        <dbReference type="Google" id="ProtNLM"/>
    </source>
</evidence>
<keyword evidence="2" id="KW-1185">Reference proteome</keyword>
<evidence type="ECO:0000313" key="1">
    <source>
        <dbReference type="EMBL" id="SCG81316.1"/>
    </source>
</evidence>
<organism evidence="1 2">
    <name type="scientific">Micromonospora rifamycinica</name>
    <dbReference type="NCBI Taxonomy" id="291594"/>
    <lineage>
        <taxon>Bacteria</taxon>
        <taxon>Bacillati</taxon>
        <taxon>Actinomycetota</taxon>
        <taxon>Actinomycetes</taxon>
        <taxon>Micromonosporales</taxon>
        <taxon>Micromonosporaceae</taxon>
        <taxon>Micromonospora</taxon>
    </lineage>
</organism>
<proteinExistence type="predicted"/>
<dbReference type="Pfam" id="PF22234">
    <property type="entry name" value="Rv2466c-like"/>
    <property type="match status" value="1"/>
</dbReference>